<feature type="compositionally biased region" description="Polar residues" evidence="1">
    <location>
        <begin position="89"/>
        <end position="109"/>
    </location>
</feature>
<comment type="caution">
    <text evidence="4">The sequence shown here is derived from an EMBL/GenBank/DDBJ whole genome shotgun (WGS) entry which is preliminary data.</text>
</comment>
<evidence type="ECO:0000259" key="3">
    <source>
        <dbReference type="Pfam" id="PF13590"/>
    </source>
</evidence>
<accession>A0A246FF31</accession>
<dbReference type="STRING" id="46680.GCA_000807755_04951"/>
<reference evidence="4 5" key="1">
    <citation type="submission" date="2017-06" db="EMBL/GenBank/DDBJ databases">
        <title>Draft genome of Pseudomonas nitroreducens DF05.</title>
        <authorList>
            <person name="Iyer R."/>
        </authorList>
    </citation>
    <scope>NUCLEOTIDE SEQUENCE [LARGE SCALE GENOMIC DNA]</scope>
    <source>
        <strain evidence="4 5">DF05</strain>
    </source>
</reference>
<gene>
    <name evidence="4" type="ORF">CEG18_03470</name>
</gene>
<evidence type="ECO:0000256" key="1">
    <source>
        <dbReference type="SAM" id="MobiDB-lite"/>
    </source>
</evidence>
<dbReference type="Pfam" id="PF13590">
    <property type="entry name" value="DUF4136"/>
    <property type="match status" value="1"/>
</dbReference>
<dbReference type="Proteomes" id="UP000198145">
    <property type="component" value="Unassembled WGS sequence"/>
</dbReference>
<dbReference type="eggNOG" id="ENOG5033VMH">
    <property type="taxonomic scope" value="Bacteria"/>
</dbReference>
<evidence type="ECO:0000313" key="4">
    <source>
        <dbReference type="EMBL" id="OWP52912.1"/>
    </source>
</evidence>
<evidence type="ECO:0000256" key="2">
    <source>
        <dbReference type="SAM" id="SignalP"/>
    </source>
</evidence>
<dbReference type="InterPro" id="IPR025411">
    <property type="entry name" value="DUF4136"/>
</dbReference>
<feature type="region of interest" description="Disordered" evidence="1">
    <location>
        <begin position="168"/>
        <end position="198"/>
    </location>
</feature>
<dbReference type="EMBL" id="NJBA01000001">
    <property type="protein sequence ID" value="OWP52912.1"/>
    <property type="molecule type" value="Genomic_DNA"/>
</dbReference>
<protein>
    <recommendedName>
        <fullName evidence="3">DUF4136 domain-containing protein</fullName>
    </recommendedName>
</protein>
<feature type="compositionally biased region" description="Basic and acidic residues" evidence="1">
    <location>
        <begin position="182"/>
        <end position="192"/>
    </location>
</feature>
<feature type="domain" description="DUF4136" evidence="3">
    <location>
        <begin position="53"/>
        <end position="197"/>
    </location>
</feature>
<keyword evidence="2" id="KW-0732">Signal</keyword>
<name>A0A246FF31_PSENT</name>
<feature type="chain" id="PRO_5012873897" description="DUF4136 domain-containing protein" evidence="2">
    <location>
        <begin position="19"/>
        <end position="198"/>
    </location>
</feature>
<evidence type="ECO:0000313" key="5">
    <source>
        <dbReference type="Proteomes" id="UP000198145"/>
    </source>
</evidence>
<feature type="signal peptide" evidence="2">
    <location>
        <begin position="1"/>
        <end position="18"/>
    </location>
</feature>
<organism evidence="4 5">
    <name type="scientific">Pseudomonas nitroreducens</name>
    <dbReference type="NCBI Taxonomy" id="46680"/>
    <lineage>
        <taxon>Bacteria</taxon>
        <taxon>Pseudomonadati</taxon>
        <taxon>Pseudomonadota</taxon>
        <taxon>Gammaproteobacteria</taxon>
        <taxon>Pseudomonadales</taxon>
        <taxon>Pseudomonadaceae</taxon>
        <taxon>Pseudomonas</taxon>
    </lineage>
</organism>
<proteinExistence type="predicted"/>
<sequence>MPRYLLILPLFATLAACQSPNPYSNTSLPIPPAPAQAANPGLDPGSYPAPPLDYGQYRSWSWANGASFGGPLQEAVSEALDQRGLRPARSNTPADLTVSAQLSSEQRTRQTTDYYNGGYYGGYSRWNDPWYGGYGASYPVTRTYVVTVSVVHITLFDARNNQQVWSGSAEYEGGSNQSDQARALREAARKAMDGYPPG</sequence>
<dbReference type="AlphaFoldDB" id="A0A246FF31"/>
<dbReference type="Gene3D" id="3.30.160.670">
    <property type="match status" value="1"/>
</dbReference>
<feature type="region of interest" description="Disordered" evidence="1">
    <location>
        <begin position="27"/>
        <end position="47"/>
    </location>
</feature>
<feature type="region of interest" description="Disordered" evidence="1">
    <location>
        <begin position="83"/>
        <end position="109"/>
    </location>
</feature>
<dbReference type="RefSeq" id="WP_088416298.1">
    <property type="nucleotide sequence ID" value="NZ_NJBA01000001.1"/>
</dbReference>
<dbReference type="PROSITE" id="PS51257">
    <property type="entry name" value="PROKAR_LIPOPROTEIN"/>
    <property type="match status" value="1"/>
</dbReference>